<keyword evidence="2" id="KW-1185">Reference proteome</keyword>
<proteinExistence type="predicted"/>
<protein>
    <submittedName>
        <fullName evidence="1">Uncharacterized protein</fullName>
    </submittedName>
</protein>
<dbReference type="SUPFAM" id="SSF69118">
    <property type="entry name" value="AhpD-like"/>
    <property type="match status" value="1"/>
</dbReference>
<gene>
    <name evidence="1" type="ORF">MTR62_21055</name>
</gene>
<evidence type="ECO:0000313" key="2">
    <source>
        <dbReference type="Proteomes" id="UP001162881"/>
    </source>
</evidence>
<dbReference type="InterPro" id="IPR029032">
    <property type="entry name" value="AhpD-like"/>
</dbReference>
<evidence type="ECO:0000313" key="1">
    <source>
        <dbReference type="EMBL" id="MCJ2185156.1"/>
    </source>
</evidence>
<name>A0ABT0BJB9_9SPHN</name>
<dbReference type="Proteomes" id="UP001162881">
    <property type="component" value="Unassembled WGS sequence"/>
</dbReference>
<feature type="non-terminal residue" evidence="1">
    <location>
        <position position="1"/>
    </location>
</feature>
<dbReference type="EMBL" id="JALHLF010000250">
    <property type="protein sequence ID" value="MCJ2185156.1"/>
    <property type="molecule type" value="Genomic_DNA"/>
</dbReference>
<reference evidence="1" key="1">
    <citation type="submission" date="2022-03" db="EMBL/GenBank/DDBJ databases">
        <title>Identification of a novel bacterium isolated from mangrove sediments.</title>
        <authorList>
            <person name="Pan X."/>
        </authorList>
    </citation>
    <scope>NUCLEOTIDE SEQUENCE</scope>
    <source>
        <strain evidence="1">B1949</strain>
    </source>
</reference>
<dbReference type="RefSeq" id="WP_244024630.1">
    <property type="nucleotide sequence ID" value="NZ_JALHLF010000250.1"/>
</dbReference>
<comment type="caution">
    <text evidence="1">The sequence shown here is derived from an EMBL/GenBank/DDBJ whole genome shotgun (WGS) entry which is preliminary data.</text>
</comment>
<organism evidence="1 2">
    <name type="scientific">Novosphingobium organovorum</name>
    <dbReference type="NCBI Taxonomy" id="2930092"/>
    <lineage>
        <taxon>Bacteria</taxon>
        <taxon>Pseudomonadati</taxon>
        <taxon>Pseudomonadota</taxon>
        <taxon>Alphaproteobacteria</taxon>
        <taxon>Sphingomonadales</taxon>
        <taxon>Sphingomonadaceae</taxon>
        <taxon>Novosphingobium</taxon>
    </lineage>
</organism>
<sequence length="98" mass="10873">ERRVVALARGDGLDSLREPRRRGWLERFVFGPNPPSPKFANERLEALRRLAVQAWHKGYLLPASALKAAEAAGFSEDQIGLVVDTIARERSAPRSAPL</sequence>
<accession>A0ABT0BJB9</accession>